<evidence type="ECO:0000313" key="4">
    <source>
        <dbReference type="EMBL" id="OAN45704.1"/>
    </source>
</evidence>
<feature type="domain" description="Phosphotyrosine protein phosphatase I" evidence="2">
    <location>
        <begin position="8"/>
        <end position="147"/>
    </location>
</feature>
<evidence type="ECO:0000256" key="1">
    <source>
        <dbReference type="ARBA" id="ARBA00022849"/>
    </source>
</evidence>
<protein>
    <recommendedName>
        <fullName evidence="2">Phosphotyrosine protein phosphatase I domain-containing protein</fullName>
    </recommendedName>
</protein>
<dbReference type="EMBL" id="LWQT01000098">
    <property type="protein sequence ID" value="OAN45682.1"/>
    <property type="molecule type" value="Genomic_DNA"/>
</dbReference>
<dbReference type="Gene3D" id="3.40.50.2300">
    <property type="match status" value="1"/>
</dbReference>
<dbReference type="PANTHER" id="PTHR43428">
    <property type="entry name" value="ARSENATE REDUCTASE"/>
    <property type="match status" value="1"/>
</dbReference>
<evidence type="ECO:0000259" key="2">
    <source>
        <dbReference type="SMART" id="SM00226"/>
    </source>
</evidence>
<organism evidence="3 5">
    <name type="scientific">Paramagnetospirillum marisnigri</name>
    <dbReference type="NCBI Taxonomy" id="1285242"/>
    <lineage>
        <taxon>Bacteria</taxon>
        <taxon>Pseudomonadati</taxon>
        <taxon>Pseudomonadota</taxon>
        <taxon>Alphaproteobacteria</taxon>
        <taxon>Rhodospirillales</taxon>
        <taxon>Magnetospirillaceae</taxon>
        <taxon>Paramagnetospirillum</taxon>
    </lineage>
</organism>
<gene>
    <name evidence="3" type="ORF">A6A04_07285</name>
    <name evidence="4" type="ORF">A6A04_07415</name>
</gene>
<dbReference type="InterPro" id="IPR023485">
    <property type="entry name" value="Ptyr_pPase"/>
</dbReference>
<proteinExistence type="predicted"/>
<dbReference type="InterPro" id="IPR036196">
    <property type="entry name" value="Ptyr_pPase_sf"/>
</dbReference>
<evidence type="ECO:0000313" key="5">
    <source>
        <dbReference type="Proteomes" id="UP000078428"/>
    </source>
</evidence>
<keyword evidence="1" id="KW-0059">Arsenical resistance</keyword>
<dbReference type="EMBL" id="LWQT01000098">
    <property type="protein sequence ID" value="OAN45704.1"/>
    <property type="molecule type" value="Genomic_DNA"/>
</dbReference>
<dbReference type="Pfam" id="PF01451">
    <property type="entry name" value="LMWPc"/>
    <property type="match status" value="1"/>
</dbReference>
<evidence type="ECO:0000313" key="3">
    <source>
        <dbReference type="EMBL" id="OAN45682.1"/>
    </source>
</evidence>
<dbReference type="AlphaFoldDB" id="A0A178MAA5"/>
<reference evidence="3 5" key="1">
    <citation type="submission" date="2016-04" db="EMBL/GenBank/DDBJ databases">
        <title>Draft genome sequence of freshwater magnetotactic bacteria Magnetospirillum marisnigri SP-1 and Magnetospirillum moscoviense BB-1.</title>
        <authorList>
            <person name="Koziaeva V."/>
            <person name="Dziuba M.V."/>
            <person name="Ivanov T.M."/>
            <person name="Kuznetsov B."/>
            <person name="Grouzdev D.S."/>
        </authorList>
    </citation>
    <scope>NUCLEOTIDE SEQUENCE [LARGE SCALE GENOMIC DNA]</scope>
    <source>
        <strain evidence="3 5">SP-1</strain>
    </source>
</reference>
<dbReference type="OrthoDB" id="7359176at2"/>
<dbReference type="STRING" id="1285242.A6A04_07285"/>
<dbReference type="Proteomes" id="UP000078428">
    <property type="component" value="Unassembled WGS sequence"/>
</dbReference>
<keyword evidence="5" id="KW-1185">Reference proteome</keyword>
<dbReference type="PANTHER" id="PTHR43428:SF1">
    <property type="entry name" value="ARSENATE REDUCTASE"/>
    <property type="match status" value="1"/>
</dbReference>
<dbReference type="SUPFAM" id="SSF52788">
    <property type="entry name" value="Phosphotyrosine protein phosphatases I"/>
    <property type="match status" value="1"/>
</dbReference>
<accession>A0A178MAA5</accession>
<dbReference type="SMART" id="SM00226">
    <property type="entry name" value="LMWPc"/>
    <property type="match status" value="1"/>
</dbReference>
<comment type="caution">
    <text evidence="3">The sequence shown here is derived from an EMBL/GenBank/DDBJ whole genome shotgun (WGS) entry which is preliminary data.</text>
</comment>
<dbReference type="GO" id="GO:0046685">
    <property type="term" value="P:response to arsenic-containing substance"/>
    <property type="evidence" value="ECO:0007669"/>
    <property type="project" value="UniProtKB-KW"/>
</dbReference>
<sequence>MAIPNKVFNVLFICDDDTVRAPIAASLLNARPSGGFRAFSAGIAPSTAVPAATLDALRAAGAPAEGLTPVPLDDFRPAGAPHMDFVFTLTEPHEACSIGAPLPGAPVVVPWPIPRPDLDTGSLAERSSRIAEVVRMIRRRVDLFSELPLDRLDALTLRLQAEGVHQRATDES</sequence>
<name>A0A178MAA5_9PROT</name>
<dbReference type="RefSeq" id="WP_068495441.1">
    <property type="nucleotide sequence ID" value="NZ_LWQT01000098.1"/>
</dbReference>